<dbReference type="InterPro" id="IPR036034">
    <property type="entry name" value="PDZ_sf"/>
</dbReference>
<dbReference type="PANTHER" id="PTHR12259:SF1">
    <property type="entry name" value="GH21964P"/>
    <property type="match status" value="1"/>
</dbReference>
<evidence type="ECO:0000256" key="2">
    <source>
        <dbReference type="SAM" id="MobiDB-lite"/>
    </source>
</evidence>
<organism evidence="4 6">
    <name type="scientific">Adineta ricciae</name>
    <name type="common">Rotifer</name>
    <dbReference type="NCBI Taxonomy" id="249248"/>
    <lineage>
        <taxon>Eukaryota</taxon>
        <taxon>Metazoa</taxon>
        <taxon>Spiralia</taxon>
        <taxon>Gnathifera</taxon>
        <taxon>Rotifera</taxon>
        <taxon>Eurotatoria</taxon>
        <taxon>Bdelloidea</taxon>
        <taxon>Adinetida</taxon>
        <taxon>Adinetidae</taxon>
        <taxon>Adineta</taxon>
    </lineage>
</organism>
<dbReference type="SUPFAM" id="SSF50156">
    <property type="entry name" value="PDZ domain-like"/>
    <property type="match status" value="1"/>
</dbReference>
<sequence length="362" mass="39931">MPFFSSKKKSQKKSGISGIIPSTTTAAATGVSSVTPKSTKDTHNSNNSRGNSTKSTKVEKSQEATKLVFHCQLAHGSPTGLVSGFSNIKELYQKIADCFEIPASTILFCTLNTHKIDMTKLLGGQINLEDFIFAHVKGQAKEIDVVKSQAAIGLTITDNGAGYPFIKRIVEGSTADRMKALIKIGDHIERINDKSVVGIRHFEVAQVLKSIPIGSTFKLRLVEPNSFGFQIEPAKRGRKSDNVKSGTKTLRFKADGQASVEEVDDVMLKAIDRINTLLEKYMNINDSDLAQQIWELSENKKNPSDFATAIDESEIGSFNFTDEFIFDLWAAIDDIKVGRLRGVPELKEEDEEQEADVQNERL</sequence>
<gene>
    <name evidence="5" type="ORF">EDS130_LOCUS36568</name>
    <name evidence="4" type="ORF">XAT740_LOCUS20132</name>
</gene>
<dbReference type="InterPro" id="IPR055349">
    <property type="entry name" value="GH2_GIPC"/>
</dbReference>
<dbReference type="OrthoDB" id="6509831at2759"/>
<reference evidence="4" key="1">
    <citation type="submission" date="2021-02" db="EMBL/GenBank/DDBJ databases">
        <authorList>
            <person name="Nowell W R."/>
        </authorList>
    </citation>
    <scope>NUCLEOTIDE SEQUENCE</scope>
</reference>
<keyword evidence="6" id="KW-1185">Reference proteome</keyword>
<evidence type="ECO:0000313" key="4">
    <source>
        <dbReference type="EMBL" id="CAF1135527.1"/>
    </source>
</evidence>
<evidence type="ECO:0000256" key="1">
    <source>
        <dbReference type="ARBA" id="ARBA00009011"/>
    </source>
</evidence>
<evidence type="ECO:0000259" key="3">
    <source>
        <dbReference type="PROSITE" id="PS50106"/>
    </source>
</evidence>
<feature type="compositionally biased region" description="Low complexity" evidence="2">
    <location>
        <begin position="13"/>
        <end position="35"/>
    </location>
</feature>
<feature type="domain" description="PDZ" evidence="3">
    <location>
        <begin position="142"/>
        <end position="210"/>
    </location>
</feature>
<dbReference type="Pfam" id="PF00595">
    <property type="entry name" value="PDZ"/>
    <property type="match status" value="1"/>
</dbReference>
<dbReference type="InterPro" id="IPR017379">
    <property type="entry name" value="GIPC1/2/3"/>
</dbReference>
<dbReference type="Pfam" id="PF25082">
    <property type="entry name" value="GIPC1_GH2"/>
    <property type="match status" value="1"/>
</dbReference>
<feature type="compositionally biased region" description="Polar residues" evidence="2">
    <location>
        <begin position="44"/>
        <end position="55"/>
    </location>
</feature>
<dbReference type="PROSITE" id="PS50106">
    <property type="entry name" value="PDZ"/>
    <property type="match status" value="1"/>
</dbReference>
<dbReference type="Proteomes" id="UP000663852">
    <property type="component" value="Unassembled WGS sequence"/>
</dbReference>
<name>A0A814RKX7_ADIRI</name>
<feature type="region of interest" description="Disordered" evidence="2">
    <location>
        <begin position="1"/>
        <end position="59"/>
    </location>
</feature>
<dbReference type="EMBL" id="CAJNOR010001396">
    <property type="protein sequence ID" value="CAF1135527.1"/>
    <property type="molecule type" value="Genomic_DNA"/>
</dbReference>
<protein>
    <recommendedName>
        <fullName evidence="3">PDZ domain-containing protein</fullName>
    </recommendedName>
</protein>
<accession>A0A814RKX7</accession>
<dbReference type="Gene3D" id="2.30.42.10">
    <property type="match status" value="1"/>
</dbReference>
<comment type="caution">
    <text evidence="4">The sequence shown here is derived from an EMBL/GenBank/DDBJ whole genome shotgun (WGS) entry which is preliminary data.</text>
</comment>
<dbReference type="SMART" id="SM00228">
    <property type="entry name" value="PDZ"/>
    <property type="match status" value="1"/>
</dbReference>
<dbReference type="Pfam" id="PF25083">
    <property type="entry name" value="GIPC1_GH1"/>
    <property type="match status" value="1"/>
</dbReference>
<comment type="similarity">
    <text evidence="1">Belongs to the GIPC family.</text>
</comment>
<dbReference type="InterPro" id="IPR056814">
    <property type="entry name" value="GIPC1-3_GH1"/>
</dbReference>
<evidence type="ECO:0000313" key="5">
    <source>
        <dbReference type="EMBL" id="CAF1408884.1"/>
    </source>
</evidence>
<dbReference type="PANTHER" id="PTHR12259">
    <property type="entry name" value="RGS-GAIP INTERACTING PROTEIN GIPC"/>
    <property type="match status" value="1"/>
</dbReference>
<dbReference type="Proteomes" id="UP000663828">
    <property type="component" value="Unassembled WGS sequence"/>
</dbReference>
<dbReference type="InterPro" id="IPR001478">
    <property type="entry name" value="PDZ"/>
</dbReference>
<dbReference type="EMBL" id="CAJNOJ010000342">
    <property type="protein sequence ID" value="CAF1408884.1"/>
    <property type="molecule type" value="Genomic_DNA"/>
</dbReference>
<evidence type="ECO:0000313" key="6">
    <source>
        <dbReference type="Proteomes" id="UP000663828"/>
    </source>
</evidence>
<dbReference type="FunFam" id="2.30.42.10:FF:000097">
    <property type="entry name" value="PDZ domain-containing protein GIPC1 isoform 1"/>
    <property type="match status" value="1"/>
</dbReference>
<dbReference type="CDD" id="cd06707">
    <property type="entry name" value="PDZ_GIPC"/>
    <property type="match status" value="1"/>
</dbReference>
<feature type="compositionally biased region" description="Basic residues" evidence="2">
    <location>
        <begin position="1"/>
        <end position="12"/>
    </location>
</feature>
<dbReference type="CDD" id="cd21180">
    <property type="entry name" value="GH2_GIPC"/>
    <property type="match status" value="1"/>
</dbReference>
<proteinExistence type="inferred from homology"/>
<dbReference type="AlphaFoldDB" id="A0A814RKX7"/>